<evidence type="ECO:0000313" key="7">
    <source>
        <dbReference type="EMBL" id="MFB5758870.1"/>
    </source>
</evidence>
<feature type="domain" description="FAD dependent oxidoreductase" evidence="6">
    <location>
        <begin position="6"/>
        <end position="349"/>
    </location>
</feature>
<keyword evidence="8" id="KW-1185">Reference proteome</keyword>
<evidence type="ECO:0000313" key="8">
    <source>
        <dbReference type="Proteomes" id="UP001580430"/>
    </source>
</evidence>
<gene>
    <name evidence="7" type="primary">thiO</name>
    <name evidence="7" type="ORF">ACE5LO_00540</name>
</gene>
<evidence type="ECO:0000256" key="2">
    <source>
        <dbReference type="ARBA" id="ARBA00022977"/>
    </source>
</evidence>
<dbReference type="InterPro" id="IPR036188">
    <property type="entry name" value="FAD/NAD-bd_sf"/>
</dbReference>
<evidence type="ECO:0000256" key="3">
    <source>
        <dbReference type="ARBA" id="ARBA00023002"/>
    </source>
</evidence>
<dbReference type="InterPro" id="IPR006076">
    <property type="entry name" value="FAD-dep_OxRdtase"/>
</dbReference>
<organism evidence="7 8">
    <name type="scientific">Paenibacillus medicaginis</name>
    <dbReference type="NCBI Taxonomy" id="1470560"/>
    <lineage>
        <taxon>Bacteria</taxon>
        <taxon>Bacillati</taxon>
        <taxon>Bacillota</taxon>
        <taxon>Bacilli</taxon>
        <taxon>Bacillales</taxon>
        <taxon>Paenibacillaceae</taxon>
        <taxon>Paenibacillus</taxon>
    </lineage>
</organism>
<dbReference type="PANTHER" id="PTHR13847:SF289">
    <property type="entry name" value="GLYCINE OXIDASE"/>
    <property type="match status" value="1"/>
</dbReference>
<reference evidence="7 8" key="1">
    <citation type="submission" date="2024-09" db="EMBL/GenBank/DDBJ databases">
        <title>Paenibacillus zeirhizospherea sp. nov., isolated from surface of the maize (Zea mays) roots in a horticulture field, Hungary.</title>
        <authorList>
            <person name="Marton D."/>
            <person name="Farkas M."/>
            <person name="Bedics A."/>
            <person name="Toth E."/>
            <person name="Tancsics A."/>
            <person name="Boka K."/>
            <person name="Marati G."/>
            <person name="Kriszt B."/>
            <person name="Cserhati M."/>
        </authorList>
    </citation>
    <scope>NUCLEOTIDE SEQUENCE [LARGE SCALE GENOMIC DNA]</scope>
    <source>
        <strain evidence="7 8">JCM 18446</strain>
    </source>
</reference>
<accession>A0ABV5BUQ9</accession>
<dbReference type="RefSeq" id="WP_375518126.1">
    <property type="nucleotide sequence ID" value="NZ_JBHIRY010000001.1"/>
</dbReference>
<keyword evidence="2" id="KW-0784">Thiamine biosynthesis</keyword>
<dbReference type="SUPFAM" id="SSF51905">
    <property type="entry name" value="FAD/NAD(P)-binding domain"/>
    <property type="match status" value="1"/>
</dbReference>
<dbReference type="InterPro" id="IPR012727">
    <property type="entry name" value="Gly_oxidase_ThiO"/>
</dbReference>
<evidence type="ECO:0000256" key="1">
    <source>
        <dbReference type="ARBA" id="ARBA00004948"/>
    </source>
</evidence>
<proteinExistence type="predicted"/>
<keyword evidence="3 7" id="KW-0560">Oxidoreductase</keyword>
<evidence type="ECO:0000256" key="5">
    <source>
        <dbReference type="ARBA" id="ARBA00050018"/>
    </source>
</evidence>
<comment type="pathway">
    <text evidence="1">Cofactor biosynthesis; thiamine diphosphate biosynthesis.</text>
</comment>
<dbReference type="PANTHER" id="PTHR13847">
    <property type="entry name" value="SARCOSINE DEHYDROGENASE-RELATED"/>
    <property type="match status" value="1"/>
</dbReference>
<sequence length="381" mass="40530">MSYSADCTVIGAGAIGSSIAYQLAKRGFKTILIEKSVPAQGATRAAAGMLAAECEAFAHPQLAAFALHSRNLFGELVRELEGLTGLVTGYTTTGFVLPVRTAEQVEHLSAMAGNNDGSAAEWWDAAEITRRIPGLTGQVLGGLFRERESQLLPQRLVQALVSGAEKHGAELLTNTIAEDIRIVDGMVRGVKTSRGYIACPNVVIAGGVEAVKLLNHFGIHTEMYPVKGEIAAVTMPVRTLEYTIYAEDVYLVPKPEGELWIGATSRPHEWGEDVSAGGLRQLLERASAWLSDIGESSFLRAWSGLRPQTEDGFPIIGPVPDAAGLYAACGHHRNGILLSAATGEAIAKMMAGHTVEQLNLTALSPARMKRQPAPAVKGGKR</sequence>
<dbReference type="NCBIfam" id="TIGR02352">
    <property type="entry name" value="thiamin_ThiO"/>
    <property type="match status" value="1"/>
</dbReference>
<dbReference type="EC" id="1.4.3.19" evidence="5"/>
<dbReference type="Pfam" id="PF01266">
    <property type="entry name" value="DAO"/>
    <property type="match status" value="1"/>
</dbReference>
<dbReference type="GO" id="GO:0043799">
    <property type="term" value="F:glycine oxidase activity"/>
    <property type="evidence" value="ECO:0007669"/>
    <property type="project" value="UniProtKB-EC"/>
</dbReference>
<dbReference type="Gene3D" id="3.50.50.60">
    <property type="entry name" value="FAD/NAD(P)-binding domain"/>
    <property type="match status" value="1"/>
</dbReference>
<evidence type="ECO:0000256" key="4">
    <source>
        <dbReference type="ARBA" id="ARBA00049872"/>
    </source>
</evidence>
<keyword evidence="7" id="KW-0449">Lipoprotein</keyword>
<name>A0ABV5BUQ9_9BACL</name>
<comment type="catalytic activity">
    <reaction evidence="4">
        <text>glycine + O2 + H2O = glyoxylate + H2O2 + NH4(+)</text>
        <dbReference type="Rhea" id="RHEA:11532"/>
        <dbReference type="ChEBI" id="CHEBI:15377"/>
        <dbReference type="ChEBI" id="CHEBI:15379"/>
        <dbReference type="ChEBI" id="CHEBI:16240"/>
        <dbReference type="ChEBI" id="CHEBI:28938"/>
        <dbReference type="ChEBI" id="CHEBI:36655"/>
        <dbReference type="ChEBI" id="CHEBI:57305"/>
        <dbReference type="EC" id="1.4.3.19"/>
    </reaction>
</comment>
<dbReference type="Gene3D" id="3.30.9.10">
    <property type="entry name" value="D-Amino Acid Oxidase, subunit A, domain 2"/>
    <property type="match status" value="1"/>
</dbReference>
<evidence type="ECO:0000259" key="6">
    <source>
        <dbReference type="Pfam" id="PF01266"/>
    </source>
</evidence>
<dbReference type="SUPFAM" id="SSF54373">
    <property type="entry name" value="FAD-linked reductases, C-terminal domain"/>
    <property type="match status" value="1"/>
</dbReference>
<dbReference type="Proteomes" id="UP001580430">
    <property type="component" value="Unassembled WGS sequence"/>
</dbReference>
<protein>
    <recommendedName>
        <fullName evidence="5">glycine oxidase</fullName>
        <ecNumber evidence="5">1.4.3.19</ecNumber>
    </recommendedName>
</protein>
<comment type="caution">
    <text evidence="7">The sequence shown here is derived from an EMBL/GenBank/DDBJ whole genome shotgun (WGS) entry which is preliminary data.</text>
</comment>
<dbReference type="EMBL" id="JBHIRY010000001">
    <property type="protein sequence ID" value="MFB5758870.1"/>
    <property type="molecule type" value="Genomic_DNA"/>
</dbReference>